<keyword evidence="2 6" id="KW-0028">Amino-acid biosynthesis</keyword>
<comment type="function">
    <text evidence="6">Catalyzes the interconversion of methylthioribose-1-phosphate (MTR-1-P) into methylthioribulose-1-phosphate (MTRu-1-P).</text>
</comment>
<dbReference type="NCBIfam" id="TIGR00512">
    <property type="entry name" value="salvage_mtnA"/>
    <property type="match status" value="1"/>
</dbReference>
<comment type="subcellular location">
    <subcellularLocation>
        <location evidence="6">Cytoplasm</location>
    </subcellularLocation>
    <subcellularLocation>
        <location evidence="6">Nucleus</location>
    </subcellularLocation>
</comment>
<evidence type="ECO:0000256" key="2">
    <source>
        <dbReference type="ARBA" id="ARBA00022605"/>
    </source>
</evidence>
<sequence length="388" mass="41740">MSTLQAVKYTRGKLEVLDQLRLPHEFHYDQVSTRSEAFDSIASMRVRGAPAIAIVASLGLAVELHNGPVPTTSAADTIAHIDEALDYLKQSRPTAVDLTNAINQLKAKIRSQGDGADREAIITAFIDEAEKILEKDLQTNLSIGDYGAEWLRANSGAANDSQVSVLTHCNTGSLATSGHGTALGIIRTLQAKGLLQHAFCTETRPYNQGSRLTAFELVYEGIPSTLITDSMAASLFRNKKAEKNIVAVIVGADRVVRNGDTANKIGTYQLAVLAKYHGIKFIVAAPTTSIDLETETGEGIKIEERKREELTQITGAVIKPDGSVDETTKVRVATADQHIAVWNPAFDVTPAELIDAVVTEKGVAEKGADGKFDFSGMMPERWAQVVGA</sequence>
<dbReference type="PANTHER" id="PTHR43475:SF1">
    <property type="entry name" value="METHYLTHIORIBOSE-1-PHOSPHATE ISOMERASE"/>
    <property type="match status" value="1"/>
</dbReference>
<evidence type="ECO:0000313" key="8">
    <source>
        <dbReference type="Proteomes" id="UP000813444"/>
    </source>
</evidence>
<evidence type="ECO:0000313" key="7">
    <source>
        <dbReference type="EMBL" id="KAH7312637.1"/>
    </source>
</evidence>
<dbReference type="NCBIfam" id="NF004326">
    <property type="entry name" value="PRK05720.1"/>
    <property type="match status" value="1"/>
</dbReference>
<reference evidence="7" key="1">
    <citation type="journal article" date="2021" name="Nat. Commun.">
        <title>Genetic determinants of endophytism in the Arabidopsis root mycobiome.</title>
        <authorList>
            <person name="Mesny F."/>
            <person name="Miyauchi S."/>
            <person name="Thiergart T."/>
            <person name="Pickel B."/>
            <person name="Atanasova L."/>
            <person name="Karlsson M."/>
            <person name="Huettel B."/>
            <person name="Barry K.W."/>
            <person name="Haridas S."/>
            <person name="Chen C."/>
            <person name="Bauer D."/>
            <person name="Andreopoulos W."/>
            <person name="Pangilinan J."/>
            <person name="LaButti K."/>
            <person name="Riley R."/>
            <person name="Lipzen A."/>
            <person name="Clum A."/>
            <person name="Drula E."/>
            <person name="Henrissat B."/>
            <person name="Kohler A."/>
            <person name="Grigoriev I.V."/>
            <person name="Martin F.M."/>
            <person name="Hacquard S."/>
        </authorList>
    </citation>
    <scope>NUCLEOTIDE SEQUENCE</scope>
    <source>
        <strain evidence="7">MPI-CAGE-CH-0235</strain>
    </source>
</reference>
<dbReference type="FunFam" id="3.40.50.10470:FF:000003">
    <property type="entry name" value="Methylthioribose-1-phosphate isomerase"/>
    <property type="match status" value="1"/>
</dbReference>
<dbReference type="InterPro" id="IPR037171">
    <property type="entry name" value="NagB/RpiA_transferase-like"/>
</dbReference>
<dbReference type="OrthoDB" id="2461at2759"/>
<proteinExistence type="inferred from homology"/>
<dbReference type="FunFam" id="1.20.120.420:FF:000003">
    <property type="entry name" value="Methylthioribose-1-phosphate isomerase"/>
    <property type="match status" value="1"/>
</dbReference>
<dbReference type="Gene3D" id="3.40.50.10470">
    <property type="entry name" value="Translation initiation factor eif-2b, domain 2"/>
    <property type="match status" value="1"/>
</dbReference>
<feature type="active site" description="Proton donor" evidence="6">
    <location>
        <position position="253"/>
    </location>
</feature>
<dbReference type="NCBIfam" id="TIGR00524">
    <property type="entry name" value="eIF-2B_rel"/>
    <property type="match status" value="1"/>
</dbReference>
<comment type="catalytic activity">
    <reaction evidence="6">
        <text>5-(methylsulfanyl)-alpha-D-ribose 1-phosphate = 5-(methylsulfanyl)-D-ribulose 1-phosphate</text>
        <dbReference type="Rhea" id="RHEA:19989"/>
        <dbReference type="ChEBI" id="CHEBI:58533"/>
        <dbReference type="ChEBI" id="CHEBI:58548"/>
        <dbReference type="EC" id="5.3.1.23"/>
    </reaction>
</comment>
<keyword evidence="4 6" id="KW-0413">Isomerase</keyword>
<dbReference type="AlphaFoldDB" id="A0A8K0SKB8"/>
<keyword evidence="5 6" id="KW-0539">Nucleus</keyword>
<evidence type="ECO:0000256" key="6">
    <source>
        <dbReference type="HAMAP-Rule" id="MF_03119"/>
    </source>
</evidence>
<accession>A0A8K0SKB8</accession>
<protein>
    <recommendedName>
        <fullName evidence="6">Methylthioribose-1-phosphate isomerase</fullName>
        <shortName evidence="6">M1Pi</shortName>
        <shortName evidence="6">MTR-1-P isomerase</shortName>
        <ecNumber evidence="6">5.3.1.23</ecNumber>
    </recommendedName>
    <alternativeName>
        <fullName evidence="6">S-methyl-5-thioribose-1-phosphate isomerase</fullName>
    </alternativeName>
    <alternativeName>
        <fullName evidence="6">Translation initiation factor eIF-2B subunit alpha/beta/delta-like protein</fullName>
    </alternativeName>
</protein>
<dbReference type="HAMAP" id="MF_01678">
    <property type="entry name" value="Salvage_MtnA"/>
    <property type="match status" value="1"/>
</dbReference>
<evidence type="ECO:0000256" key="1">
    <source>
        <dbReference type="ARBA" id="ARBA00022490"/>
    </source>
</evidence>
<dbReference type="UniPathway" id="UPA00904">
    <property type="reaction ID" value="UER00874"/>
</dbReference>
<dbReference type="InterPro" id="IPR011559">
    <property type="entry name" value="Initiation_fac_2B_a/b/d"/>
</dbReference>
<dbReference type="PANTHER" id="PTHR43475">
    <property type="entry name" value="METHYLTHIORIBOSE-1-PHOSPHATE ISOMERASE"/>
    <property type="match status" value="1"/>
</dbReference>
<dbReference type="InterPro" id="IPR000649">
    <property type="entry name" value="IF-2B-related"/>
</dbReference>
<feature type="site" description="Transition state stabilizer" evidence="6">
    <location>
        <position position="169"/>
    </location>
</feature>
<dbReference type="InterPro" id="IPR042529">
    <property type="entry name" value="IF_2B-like_C"/>
</dbReference>
<keyword evidence="1 6" id="KW-0963">Cytoplasm</keyword>
<organism evidence="7 8">
    <name type="scientific">Stachybotrys elegans</name>
    <dbReference type="NCBI Taxonomy" id="80388"/>
    <lineage>
        <taxon>Eukaryota</taxon>
        <taxon>Fungi</taxon>
        <taxon>Dikarya</taxon>
        <taxon>Ascomycota</taxon>
        <taxon>Pezizomycotina</taxon>
        <taxon>Sordariomycetes</taxon>
        <taxon>Hypocreomycetidae</taxon>
        <taxon>Hypocreales</taxon>
        <taxon>Stachybotryaceae</taxon>
        <taxon>Stachybotrys</taxon>
    </lineage>
</organism>
<dbReference type="GO" id="GO:0046523">
    <property type="term" value="F:S-methyl-5-thioribose-1-phosphate isomerase activity"/>
    <property type="evidence" value="ECO:0007669"/>
    <property type="project" value="UniProtKB-UniRule"/>
</dbReference>
<comment type="caution">
    <text evidence="7">The sequence shown here is derived from an EMBL/GenBank/DDBJ whole genome shotgun (WGS) entry which is preliminary data.</text>
</comment>
<gene>
    <name evidence="6" type="primary">MRI1</name>
    <name evidence="7" type="ORF">B0I35DRAFT_356412</name>
</gene>
<dbReference type="EC" id="5.3.1.23" evidence="6"/>
<dbReference type="EMBL" id="JAGPNK010000010">
    <property type="protein sequence ID" value="KAH7312637.1"/>
    <property type="molecule type" value="Genomic_DNA"/>
</dbReference>
<dbReference type="Gene3D" id="1.20.120.420">
    <property type="entry name" value="translation initiation factor eif-2b, domain 1"/>
    <property type="match status" value="1"/>
</dbReference>
<dbReference type="InterPro" id="IPR027363">
    <property type="entry name" value="M1Pi_N"/>
</dbReference>
<dbReference type="GO" id="GO:0005737">
    <property type="term" value="C:cytoplasm"/>
    <property type="evidence" value="ECO:0007669"/>
    <property type="project" value="UniProtKB-SubCell"/>
</dbReference>
<dbReference type="GO" id="GO:0005634">
    <property type="term" value="C:nucleus"/>
    <property type="evidence" value="ECO:0007669"/>
    <property type="project" value="UniProtKB-SubCell"/>
</dbReference>
<evidence type="ECO:0000256" key="4">
    <source>
        <dbReference type="ARBA" id="ARBA00023235"/>
    </source>
</evidence>
<evidence type="ECO:0000256" key="5">
    <source>
        <dbReference type="ARBA" id="ARBA00023242"/>
    </source>
</evidence>
<dbReference type="SUPFAM" id="SSF100950">
    <property type="entry name" value="NagB/RpiA/CoA transferase-like"/>
    <property type="match status" value="1"/>
</dbReference>
<dbReference type="Pfam" id="PF01008">
    <property type="entry name" value="IF-2B"/>
    <property type="match status" value="1"/>
</dbReference>
<name>A0A8K0SKB8_9HYPO</name>
<evidence type="ECO:0000256" key="3">
    <source>
        <dbReference type="ARBA" id="ARBA00023167"/>
    </source>
</evidence>
<keyword evidence="8" id="KW-1185">Reference proteome</keyword>
<dbReference type="GO" id="GO:0019509">
    <property type="term" value="P:L-methionine salvage from methylthioadenosine"/>
    <property type="evidence" value="ECO:0007669"/>
    <property type="project" value="UniProtKB-UniRule"/>
</dbReference>
<keyword evidence="3 6" id="KW-0486">Methionine biosynthesis</keyword>
<dbReference type="InterPro" id="IPR005251">
    <property type="entry name" value="IF-M1Pi"/>
</dbReference>
<dbReference type="Proteomes" id="UP000813444">
    <property type="component" value="Unassembled WGS sequence"/>
</dbReference>
<comment type="pathway">
    <text evidence="6">Amino-acid biosynthesis; L-methionine biosynthesis via salvage pathway; L-methionine from S-methyl-5-thio-alpha-D-ribose 1-phosphate: step 1/6.</text>
</comment>
<comment type="similarity">
    <text evidence="6">Belongs to the eIF-2B alpha/beta/delta subunits family. MtnA subfamily.</text>
</comment>